<organism evidence="1">
    <name type="scientific">marine sediment metagenome</name>
    <dbReference type="NCBI Taxonomy" id="412755"/>
    <lineage>
        <taxon>unclassified sequences</taxon>
        <taxon>metagenomes</taxon>
        <taxon>ecological metagenomes</taxon>
    </lineage>
</organism>
<dbReference type="SUPFAM" id="SSF53756">
    <property type="entry name" value="UDP-Glycosyltransferase/glycogen phosphorylase"/>
    <property type="match status" value="1"/>
</dbReference>
<protein>
    <submittedName>
        <fullName evidence="1">Uncharacterized protein</fullName>
    </submittedName>
</protein>
<evidence type="ECO:0000313" key="1">
    <source>
        <dbReference type="EMBL" id="GAI03238.1"/>
    </source>
</evidence>
<sequence length="284" mass="32270">MPYKIAFLSKYPPLEGGIAAKTYWLARGLAARGHDIHIITNGISVGREYRIEAVDKERAIISNLWIHRPPDEIPWHIPEDNEYALALLDLTIRVIREHSIQILDTGYFVPYGILGHLTKCSTGVYHVVRHGGSDLEKFLNKQVLGTVINEAIAHADKVVTDKRHRDLLEQVTSRLVFQPAYVPDGTVFTPSKVLHPQLRLAVIGKINYYWQHKSLHLIADIMRQLTGQFECWFTGQGNGMSDLRQSLGAETVASFKWRPFVNPWEMPQLLNQLDGIFIFESGLP</sequence>
<dbReference type="AlphaFoldDB" id="X1K9F6"/>
<accession>X1K9F6</accession>
<dbReference type="Gene3D" id="3.40.50.2000">
    <property type="entry name" value="Glycogen Phosphorylase B"/>
    <property type="match status" value="1"/>
</dbReference>
<gene>
    <name evidence="1" type="ORF">S06H3_19019</name>
</gene>
<reference evidence="1" key="1">
    <citation type="journal article" date="2014" name="Front. Microbiol.">
        <title>High frequency of phylogenetically diverse reductive dehalogenase-homologous genes in deep subseafloor sedimentary metagenomes.</title>
        <authorList>
            <person name="Kawai M."/>
            <person name="Futagami T."/>
            <person name="Toyoda A."/>
            <person name="Takaki Y."/>
            <person name="Nishi S."/>
            <person name="Hori S."/>
            <person name="Arai W."/>
            <person name="Tsubouchi T."/>
            <person name="Morono Y."/>
            <person name="Uchiyama I."/>
            <person name="Ito T."/>
            <person name="Fujiyama A."/>
            <person name="Inagaki F."/>
            <person name="Takami H."/>
        </authorList>
    </citation>
    <scope>NUCLEOTIDE SEQUENCE</scope>
    <source>
        <strain evidence="1">Expedition CK06-06</strain>
    </source>
</reference>
<name>X1K9F6_9ZZZZ</name>
<proteinExistence type="predicted"/>
<comment type="caution">
    <text evidence="1">The sequence shown here is derived from an EMBL/GenBank/DDBJ whole genome shotgun (WGS) entry which is preliminary data.</text>
</comment>
<dbReference type="EMBL" id="BARV01009686">
    <property type="protein sequence ID" value="GAI03238.1"/>
    <property type="molecule type" value="Genomic_DNA"/>
</dbReference>
<feature type="non-terminal residue" evidence="1">
    <location>
        <position position="284"/>
    </location>
</feature>